<name>A0A2S5KJC3_9PROT</name>
<sequence length="72" mass="7240">MLVLVDSPSRVSGLARAPSARLTNLPDPAGQSLSQALSHIGSRAAQSGNVVQMGQAAAEAVDQGKTVESVGQ</sequence>
<accession>A0A2S5KJC3</accession>
<evidence type="ECO:0000313" key="1">
    <source>
        <dbReference type="EMBL" id="PPC74852.1"/>
    </source>
</evidence>
<evidence type="ECO:0000313" key="2">
    <source>
        <dbReference type="Proteomes" id="UP000238196"/>
    </source>
</evidence>
<comment type="caution">
    <text evidence="1">The sequence shown here is derived from an EMBL/GenBank/DDBJ whole genome shotgun (WGS) entry which is preliminary data.</text>
</comment>
<dbReference type="EMBL" id="PRLP01000122">
    <property type="protein sequence ID" value="PPC74852.1"/>
    <property type="molecule type" value="Genomic_DNA"/>
</dbReference>
<gene>
    <name evidence="1" type="ORF">C4K68_22920</name>
</gene>
<reference evidence="1 2" key="1">
    <citation type="submission" date="2018-02" db="EMBL/GenBank/DDBJ databases">
        <title>novel marine gammaproteobacteria from coastal saline agro ecosystem.</title>
        <authorList>
            <person name="Krishnan R."/>
            <person name="Ramesh Kumar N."/>
        </authorList>
    </citation>
    <scope>NUCLEOTIDE SEQUENCE [LARGE SCALE GENOMIC DNA]</scope>
    <source>
        <strain evidence="1 2">228</strain>
    </source>
</reference>
<dbReference type="Proteomes" id="UP000238196">
    <property type="component" value="Unassembled WGS sequence"/>
</dbReference>
<protein>
    <submittedName>
        <fullName evidence="1">Uncharacterized protein</fullName>
    </submittedName>
</protein>
<proteinExistence type="predicted"/>
<organism evidence="1 2">
    <name type="scientific">Proteobacteria bacterium 228</name>
    <dbReference type="NCBI Taxonomy" id="2083153"/>
    <lineage>
        <taxon>Bacteria</taxon>
        <taxon>Pseudomonadati</taxon>
        <taxon>Pseudomonadota</taxon>
    </lineage>
</organism>
<dbReference type="AlphaFoldDB" id="A0A2S5KJC3"/>